<gene>
    <name evidence="2" type="ORF">HNQ65_001186</name>
</gene>
<evidence type="ECO:0000313" key="3">
    <source>
        <dbReference type="Proteomes" id="UP000590740"/>
    </source>
</evidence>
<keyword evidence="1" id="KW-0472">Membrane</keyword>
<evidence type="ECO:0000256" key="1">
    <source>
        <dbReference type="SAM" id="Phobius"/>
    </source>
</evidence>
<organism evidence="2 3">
    <name type="scientific">Prosthecobacter vanneervenii</name>
    <dbReference type="NCBI Taxonomy" id="48466"/>
    <lineage>
        <taxon>Bacteria</taxon>
        <taxon>Pseudomonadati</taxon>
        <taxon>Verrucomicrobiota</taxon>
        <taxon>Verrucomicrobiia</taxon>
        <taxon>Verrucomicrobiales</taxon>
        <taxon>Verrucomicrobiaceae</taxon>
        <taxon>Prosthecobacter</taxon>
    </lineage>
</organism>
<reference evidence="2 3" key="1">
    <citation type="submission" date="2020-08" db="EMBL/GenBank/DDBJ databases">
        <title>Genomic Encyclopedia of Type Strains, Phase IV (KMG-IV): sequencing the most valuable type-strain genomes for metagenomic binning, comparative biology and taxonomic classification.</title>
        <authorList>
            <person name="Goeker M."/>
        </authorList>
    </citation>
    <scope>NUCLEOTIDE SEQUENCE [LARGE SCALE GENOMIC DNA]</scope>
    <source>
        <strain evidence="2 3">DSM 12252</strain>
    </source>
</reference>
<feature type="transmembrane region" description="Helical" evidence="1">
    <location>
        <begin position="77"/>
        <end position="98"/>
    </location>
</feature>
<protein>
    <submittedName>
        <fullName evidence="2">Uncharacterized protein</fullName>
    </submittedName>
</protein>
<proteinExistence type="predicted"/>
<evidence type="ECO:0000313" key="2">
    <source>
        <dbReference type="EMBL" id="MBB5031618.1"/>
    </source>
</evidence>
<dbReference type="RefSeq" id="WP_184338557.1">
    <property type="nucleotide sequence ID" value="NZ_JACHIG010000002.1"/>
</dbReference>
<keyword evidence="1" id="KW-1133">Transmembrane helix</keyword>
<accession>A0A7W7Y8J0</accession>
<keyword evidence="1" id="KW-0812">Transmembrane</keyword>
<keyword evidence="3" id="KW-1185">Reference proteome</keyword>
<comment type="caution">
    <text evidence="2">The sequence shown here is derived from an EMBL/GenBank/DDBJ whole genome shotgun (WGS) entry which is preliminary data.</text>
</comment>
<dbReference type="Proteomes" id="UP000590740">
    <property type="component" value="Unassembled WGS sequence"/>
</dbReference>
<sequence length="323" mass="35165">MKSKEEQLEMIRRSIDGTATVEDMQALQELLRTEPEARRLYARYANVDAALSAGGIALHKPAPAASARVRWMTWQPLTAAAAGLVIGLFSASLVWAVAVPRMPGQHHQALPLVNADFEENGAALSANGVPVVHGRWSGDRAEITAAQAGVKPRHGSRMFRFLRSDSSVQAEVQKSRTGNMYQVVDMKPLHQELADGLARLDWSAWFQWVPAAGEKGMSFAVNVWTFTGEPAILTANWRDHLYRETAKSGSKKAFDDSPAQWQQLKGSMIIPPDTDFLVIELKAIPPETAPGAEPYDFAACYADDVRLVLSSGGSAGLAARSQD</sequence>
<name>A0A7W7Y8J0_9BACT</name>
<dbReference type="AlphaFoldDB" id="A0A7W7Y8J0"/>
<dbReference type="EMBL" id="JACHIG010000002">
    <property type="protein sequence ID" value="MBB5031618.1"/>
    <property type="molecule type" value="Genomic_DNA"/>
</dbReference>